<dbReference type="Proteomes" id="UP000276133">
    <property type="component" value="Unassembled WGS sequence"/>
</dbReference>
<gene>
    <name evidence="1" type="ORF">BpHYR1_050455</name>
</gene>
<dbReference type="AlphaFoldDB" id="A0A3M7QG74"/>
<proteinExistence type="predicted"/>
<evidence type="ECO:0000313" key="1">
    <source>
        <dbReference type="EMBL" id="RNA10164.1"/>
    </source>
</evidence>
<protein>
    <submittedName>
        <fullName evidence="1">Uncharacterized protein</fullName>
    </submittedName>
</protein>
<name>A0A3M7QG74_BRAPC</name>
<accession>A0A3M7QG74</accession>
<keyword evidence="2" id="KW-1185">Reference proteome</keyword>
<reference evidence="1 2" key="1">
    <citation type="journal article" date="2018" name="Sci. Rep.">
        <title>Genomic signatures of local adaptation to the degree of environmental predictability in rotifers.</title>
        <authorList>
            <person name="Franch-Gras L."/>
            <person name="Hahn C."/>
            <person name="Garcia-Roger E.M."/>
            <person name="Carmona M.J."/>
            <person name="Serra M."/>
            <person name="Gomez A."/>
        </authorList>
    </citation>
    <scope>NUCLEOTIDE SEQUENCE [LARGE SCALE GENOMIC DNA]</scope>
    <source>
        <strain evidence="1">HYR1</strain>
    </source>
</reference>
<organism evidence="1 2">
    <name type="scientific">Brachionus plicatilis</name>
    <name type="common">Marine rotifer</name>
    <name type="synonym">Brachionus muelleri</name>
    <dbReference type="NCBI Taxonomy" id="10195"/>
    <lineage>
        <taxon>Eukaryota</taxon>
        <taxon>Metazoa</taxon>
        <taxon>Spiralia</taxon>
        <taxon>Gnathifera</taxon>
        <taxon>Rotifera</taxon>
        <taxon>Eurotatoria</taxon>
        <taxon>Monogononta</taxon>
        <taxon>Pseudotrocha</taxon>
        <taxon>Ploima</taxon>
        <taxon>Brachionidae</taxon>
        <taxon>Brachionus</taxon>
    </lineage>
</organism>
<sequence length="78" mass="8932">MEVEPNVLELRFWSCVKAEIKPCEVLNQHMSNTRLHCCPGHIQNVIKFKNRRVFTKKIALVPVESSDEAKLAAKKADL</sequence>
<dbReference type="EMBL" id="REGN01006279">
    <property type="protein sequence ID" value="RNA10164.1"/>
    <property type="molecule type" value="Genomic_DNA"/>
</dbReference>
<evidence type="ECO:0000313" key="2">
    <source>
        <dbReference type="Proteomes" id="UP000276133"/>
    </source>
</evidence>
<comment type="caution">
    <text evidence="1">The sequence shown here is derived from an EMBL/GenBank/DDBJ whole genome shotgun (WGS) entry which is preliminary data.</text>
</comment>